<proteinExistence type="predicted"/>
<dbReference type="InterPro" id="IPR046493">
    <property type="entry name" value="DUF6586"/>
</dbReference>
<dbReference type="EMBL" id="JAPMOU010000002">
    <property type="protein sequence ID" value="MDE1460892.1"/>
    <property type="molecule type" value="Genomic_DNA"/>
</dbReference>
<comment type="caution">
    <text evidence="1">The sequence shown here is derived from an EMBL/GenBank/DDBJ whole genome shotgun (WGS) entry which is preliminary data.</text>
</comment>
<protein>
    <submittedName>
        <fullName evidence="1">Uncharacterized protein</fullName>
    </submittedName>
</protein>
<evidence type="ECO:0000313" key="2">
    <source>
        <dbReference type="Proteomes" id="UP001528823"/>
    </source>
</evidence>
<keyword evidence="2" id="KW-1185">Reference proteome</keyword>
<organism evidence="1 2">
    <name type="scientific">Spartinivicinus poritis</name>
    <dbReference type="NCBI Taxonomy" id="2994640"/>
    <lineage>
        <taxon>Bacteria</taxon>
        <taxon>Pseudomonadati</taxon>
        <taxon>Pseudomonadota</taxon>
        <taxon>Gammaproteobacteria</taxon>
        <taxon>Oceanospirillales</taxon>
        <taxon>Zooshikellaceae</taxon>
        <taxon>Spartinivicinus</taxon>
    </lineage>
</organism>
<dbReference type="Pfam" id="PF20227">
    <property type="entry name" value="DUF6586"/>
    <property type="match status" value="1"/>
</dbReference>
<reference evidence="1 2" key="1">
    <citation type="submission" date="2022-11" db="EMBL/GenBank/DDBJ databases">
        <title>Spartinivicinus poritis sp. nov., isolated from scleractinian coral Porites lutea.</title>
        <authorList>
            <person name="Zhang G."/>
            <person name="Cai L."/>
            <person name="Wei Q."/>
        </authorList>
    </citation>
    <scope>NUCLEOTIDE SEQUENCE [LARGE SCALE GENOMIC DNA]</scope>
    <source>
        <strain evidence="1 2">A2-2</strain>
    </source>
</reference>
<gene>
    <name evidence="1" type="ORF">ORQ98_02805</name>
</gene>
<name>A0ABT5U3K2_9GAMM</name>
<evidence type="ECO:0000313" key="1">
    <source>
        <dbReference type="EMBL" id="MDE1460892.1"/>
    </source>
</evidence>
<accession>A0ABT5U3K2</accession>
<dbReference type="RefSeq" id="WP_274687259.1">
    <property type="nucleotide sequence ID" value="NZ_JAPMOU010000002.1"/>
</dbReference>
<dbReference type="Proteomes" id="UP001528823">
    <property type="component" value="Unassembled WGS sequence"/>
</dbReference>
<sequence>MRGSERVAENATPAKEALQALVKQKLYFAAALLRQCQQLSDPLPGDQEGLLQAVAWHLVTAVNAFGHELGAEYQLSLAVHHWSFAELSAEQRQSAPGLNSLHLLLQEDDSWLSHLSEYYDRVEALQPTTLKQDQLAGEQTLIITSEVSTFQMLSNCCQALAEFIQHWREQLVEY</sequence>